<dbReference type="RefSeq" id="WP_090849006.1">
    <property type="nucleotide sequence ID" value="NZ_FNJU01000001.1"/>
</dbReference>
<dbReference type="InterPro" id="IPR011990">
    <property type="entry name" value="TPR-like_helical_dom_sf"/>
</dbReference>
<gene>
    <name evidence="1" type="ORF">SAMN05216565_10145</name>
</gene>
<accession>A0A1H0NW84</accession>
<dbReference type="Gene3D" id="1.25.40.10">
    <property type="entry name" value="Tetratricopeptide repeat domain"/>
    <property type="match status" value="1"/>
</dbReference>
<sequence>MSNQNNEENHKATVIQFPKLKERLIEKGLEALKSKNYKDALSLLYQAKELAGEHDEIDLGIVLCLLELGDLEEAKDRCKLMLHHDIGDYFNVLQVYLTILIQLRQYQEVKETIEAVLEEDQVPSKYAESFYQLLELSKKMIISGDELYELDVEDEESVVEYTLTERIQDVLLDRGDRNEQAVFVHGIKEYSLHKDLELLNEFLGNPSKDPMIKTLLLQLMMEQNIHNTMVVEKFGQTVEVVPAKMGDILTDDYSMRVLRTLEDQLGNENPTLYEVTKEIWMRVLFILFPFIPEEENSSIWSAALHLYGYELHGIEIENSELEELYGVTIFELKQAIDKIQKLEEISYLYE</sequence>
<organism evidence="1 2">
    <name type="scientific">Litchfieldia salsa</name>
    <dbReference type="NCBI Taxonomy" id="930152"/>
    <lineage>
        <taxon>Bacteria</taxon>
        <taxon>Bacillati</taxon>
        <taxon>Bacillota</taxon>
        <taxon>Bacilli</taxon>
        <taxon>Bacillales</taxon>
        <taxon>Bacillaceae</taxon>
        <taxon>Litchfieldia</taxon>
    </lineage>
</organism>
<protein>
    <submittedName>
        <fullName evidence="1">Tetratricopeptide repeat-containing protein</fullName>
    </submittedName>
</protein>
<dbReference type="STRING" id="930152.SAMN05216565_10145"/>
<dbReference type="Proteomes" id="UP000199159">
    <property type="component" value="Unassembled WGS sequence"/>
</dbReference>
<name>A0A1H0NW84_9BACI</name>
<evidence type="ECO:0000313" key="2">
    <source>
        <dbReference type="Proteomes" id="UP000199159"/>
    </source>
</evidence>
<dbReference type="Pfam" id="PF14559">
    <property type="entry name" value="TPR_19"/>
    <property type="match status" value="1"/>
</dbReference>
<dbReference type="SUPFAM" id="SSF48452">
    <property type="entry name" value="TPR-like"/>
    <property type="match status" value="1"/>
</dbReference>
<evidence type="ECO:0000313" key="1">
    <source>
        <dbReference type="EMBL" id="SDO96909.1"/>
    </source>
</evidence>
<keyword evidence="2" id="KW-1185">Reference proteome</keyword>
<reference evidence="2" key="1">
    <citation type="submission" date="2016-10" db="EMBL/GenBank/DDBJ databases">
        <authorList>
            <person name="Varghese N."/>
            <person name="Submissions S."/>
        </authorList>
    </citation>
    <scope>NUCLEOTIDE SEQUENCE [LARGE SCALE GENOMIC DNA]</scope>
    <source>
        <strain evidence="2">IBRC-M10078</strain>
    </source>
</reference>
<dbReference type="EMBL" id="FNJU01000001">
    <property type="protein sequence ID" value="SDO96909.1"/>
    <property type="molecule type" value="Genomic_DNA"/>
</dbReference>
<proteinExistence type="predicted"/>
<dbReference type="AlphaFoldDB" id="A0A1H0NW84"/>
<dbReference type="OrthoDB" id="2364593at2"/>
<dbReference type="SUPFAM" id="SSF116965">
    <property type="entry name" value="Hypothetical protein MPN330"/>
    <property type="match status" value="1"/>
</dbReference>